<feature type="transmembrane region" description="Helical" evidence="7">
    <location>
        <begin position="111"/>
        <end position="132"/>
    </location>
</feature>
<evidence type="ECO:0000313" key="9">
    <source>
        <dbReference type="EMBL" id="MDK7186814.1"/>
    </source>
</evidence>
<protein>
    <submittedName>
        <fullName evidence="9">Carbohydrate ABC transporter permease</fullName>
    </submittedName>
</protein>
<feature type="transmembrane region" description="Helical" evidence="7">
    <location>
        <begin position="12"/>
        <end position="34"/>
    </location>
</feature>
<keyword evidence="5 7" id="KW-1133">Transmembrane helix</keyword>
<feature type="transmembrane region" description="Helical" evidence="7">
    <location>
        <begin position="70"/>
        <end position="99"/>
    </location>
</feature>
<evidence type="ECO:0000313" key="10">
    <source>
        <dbReference type="Proteomes" id="UP001229251"/>
    </source>
</evidence>
<dbReference type="CDD" id="cd06261">
    <property type="entry name" value="TM_PBP2"/>
    <property type="match status" value="1"/>
</dbReference>
<gene>
    <name evidence="9" type="ORF">QP433_02345</name>
</gene>
<feature type="transmembrane region" description="Helical" evidence="7">
    <location>
        <begin position="144"/>
        <end position="166"/>
    </location>
</feature>
<keyword evidence="2 7" id="KW-0813">Transport</keyword>
<feature type="domain" description="ABC transmembrane type-1" evidence="8">
    <location>
        <begin position="75"/>
        <end position="266"/>
    </location>
</feature>
<evidence type="ECO:0000256" key="2">
    <source>
        <dbReference type="ARBA" id="ARBA00022448"/>
    </source>
</evidence>
<feature type="transmembrane region" description="Helical" evidence="7">
    <location>
        <begin position="187"/>
        <end position="212"/>
    </location>
</feature>
<feature type="transmembrane region" description="Helical" evidence="7">
    <location>
        <begin position="245"/>
        <end position="266"/>
    </location>
</feature>
<dbReference type="AlphaFoldDB" id="A0AAJ1V5A8"/>
<dbReference type="RefSeq" id="WP_285065412.1">
    <property type="nucleotide sequence ID" value="NZ_JASOOE010000003.1"/>
</dbReference>
<organism evidence="9 10">
    <name type="scientific">Facklamia hominis</name>
    <dbReference type="NCBI Taxonomy" id="178214"/>
    <lineage>
        <taxon>Bacteria</taxon>
        <taxon>Bacillati</taxon>
        <taxon>Bacillota</taxon>
        <taxon>Bacilli</taxon>
        <taxon>Lactobacillales</taxon>
        <taxon>Aerococcaceae</taxon>
        <taxon>Facklamia</taxon>
    </lineage>
</organism>
<dbReference type="PROSITE" id="PS50928">
    <property type="entry name" value="ABC_TM1"/>
    <property type="match status" value="1"/>
</dbReference>
<keyword evidence="4 7" id="KW-0812">Transmembrane</keyword>
<dbReference type="GO" id="GO:0005886">
    <property type="term" value="C:plasma membrane"/>
    <property type="evidence" value="ECO:0007669"/>
    <property type="project" value="UniProtKB-SubCell"/>
</dbReference>
<accession>A0AAJ1V5A8</accession>
<dbReference type="SUPFAM" id="SSF161098">
    <property type="entry name" value="MetI-like"/>
    <property type="match status" value="1"/>
</dbReference>
<reference evidence="9" key="1">
    <citation type="submission" date="2023-05" db="EMBL/GenBank/DDBJ databases">
        <title>Cataloging the Phylogenetic Diversity of Human Bladder Bacteria.</title>
        <authorList>
            <person name="Du J."/>
        </authorList>
    </citation>
    <scope>NUCLEOTIDE SEQUENCE</scope>
    <source>
        <strain evidence="9">UMB1231</strain>
    </source>
</reference>
<evidence type="ECO:0000256" key="1">
    <source>
        <dbReference type="ARBA" id="ARBA00004651"/>
    </source>
</evidence>
<keyword evidence="6 7" id="KW-0472">Membrane</keyword>
<evidence type="ECO:0000256" key="4">
    <source>
        <dbReference type="ARBA" id="ARBA00022692"/>
    </source>
</evidence>
<dbReference type="GO" id="GO:0055085">
    <property type="term" value="P:transmembrane transport"/>
    <property type="evidence" value="ECO:0007669"/>
    <property type="project" value="InterPro"/>
</dbReference>
<dbReference type="Gene3D" id="1.10.3720.10">
    <property type="entry name" value="MetI-like"/>
    <property type="match status" value="1"/>
</dbReference>
<dbReference type="EMBL" id="JASOOE010000003">
    <property type="protein sequence ID" value="MDK7186814.1"/>
    <property type="molecule type" value="Genomic_DNA"/>
</dbReference>
<keyword evidence="3" id="KW-1003">Cell membrane</keyword>
<name>A0AAJ1V5A8_9LACT</name>
<comment type="subcellular location">
    <subcellularLocation>
        <location evidence="1 7">Cell membrane</location>
        <topology evidence="1 7">Multi-pass membrane protein</topology>
    </subcellularLocation>
</comment>
<dbReference type="PANTHER" id="PTHR43744:SF8">
    <property type="entry name" value="SN-GLYCEROL-3-PHOSPHATE TRANSPORT SYSTEM PERMEASE PROTEIN UGPE"/>
    <property type="match status" value="1"/>
</dbReference>
<dbReference type="InterPro" id="IPR000515">
    <property type="entry name" value="MetI-like"/>
</dbReference>
<evidence type="ECO:0000256" key="7">
    <source>
        <dbReference type="RuleBase" id="RU363032"/>
    </source>
</evidence>
<dbReference type="Pfam" id="PF00528">
    <property type="entry name" value="BPD_transp_1"/>
    <property type="match status" value="1"/>
</dbReference>
<dbReference type="InterPro" id="IPR035906">
    <property type="entry name" value="MetI-like_sf"/>
</dbReference>
<evidence type="ECO:0000259" key="8">
    <source>
        <dbReference type="PROSITE" id="PS50928"/>
    </source>
</evidence>
<dbReference type="Proteomes" id="UP001229251">
    <property type="component" value="Unassembled WGS sequence"/>
</dbReference>
<sequence length="281" mass="31275">MKKSFLANAAYFLAVLVFLIFTLGPILWALNIALTPEGEITKASSQIIASHINFDNFKQLMDPTTSAYRLIIPAIINSVKMSAISVLLTVPISLMTAYAFYRYNFKGKKPVFLLITLTMVIPVFTTIIPIYAIFAQNDLLDHLFWIAIIYVSAFIPLNTWLIYNHFKDLPYEVVEAAMMDGAGEWRVFFETILPLSWPILITSLLVVFLTAWSQFQIPMILTTSQANKVITLVIQDFKGRYTASYGLIAASGLLAILPPAVLATTFRKFLISGLTGGATKG</sequence>
<evidence type="ECO:0000256" key="5">
    <source>
        <dbReference type="ARBA" id="ARBA00022989"/>
    </source>
</evidence>
<evidence type="ECO:0000256" key="6">
    <source>
        <dbReference type="ARBA" id="ARBA00023136"/>
    </source>
</evidence>
<proteinExistence type="inferred from homology"/>
<comment type="caution">
    <text evidence="9">The sequence shown here is derived from an EMBL/GenBank/DDBJ whole genome shotgun (WGS) entry which is preliminary data.</text>
</comment>
<comment type="similarity">
    <text evidence="7">Belongs to the binding-protein-dependent transport system permease family.</text>
</comment>
<dbReference type="PANTHER" id="PTHR43744">
    <property type="entry name" value="ABC TRANSPORTER PERMEASE PROTEIN MG189-RELATED-RELATED"/>
    <property type="match status" value="1"/>
</dbReference>
<evidence type="ECO:0000256" key="3">
    <source>
        <dbReference type="ARBA" id="ARBA00022475"/>
    </source>
</evidence>